<name>A0AAU7DFW6_9BACT</name>
<dbReference type="EMBL" id="CP121196">
    <property type="protein sequence ID" value="XBH16271.1"/>
    <property type="molecule type" value="Genomic_DNA"/>
</dbReference>
<gene>
    <name evidence="3" type="ORF">P8935_17055</name>
</gene>
<proteinExistence type="predicted"/>
<feature type="compositionally biased region" description="Basic and acidic residues" evidence="2">
    <location>
        <begin position="202"/>
        <end position="215"/>
    </location>
</feature>
<feature type="coiled-coil region" evidence="1">
    <location>
        <begin position="50"/>
        <end position="77"/>
    </location>
</feature>
<feature type="compositionally biased region" description="Polar residues" evidence="2">
    <location>
        <begin position="238"/>
        <end position="249"/>
    </location>
</feature>
<feature type="region of interest" description="Disordered" evidence="2">
    <location>
        <begin position="194"/>
        <end position="296"/>
    </location>
</feature>
<evidence type="ECO:0000256" key="1">
    <source>
        <dbReference type="SAM" id="Coils"/>
    </source>
</evidence>
<feature type="region of interest" description="Disordered" evidence="2">
    <location>
        <begin position="88"/>
        <end position="125"/>
    </location>
</feature>
<sequence>MTPQEEQLLNSLIERVNQTQLDEKDPDAEALLNQKLAPNPDALYMLAQTVLVQNIALDQAKAQVAQLQQQLQQQRPQPAHTTSFLGRLLGEHDPAPQTQYQQAPTPPYQPVPQYAPPSQPYPQYGQPQYPQAQYVPVGQPSFLRGAMQTAAGVAAGALAFEGVESILHGFGHSGYGPGYGMGGFGMGGRPEETIINNNYYDEPGRGAEHGEHHLQDGSGAYDPRDNDPNDNLRGFDQNAGNDLATNDQDASAFADASNLDNPAAFDDQNVDDGSGFDDSGSFDDGGGSSDDGGGGF</sequence>
<protein>
    <submittedName>
        <fullName evidence="3">DUF2076 domain-containing protein</fullName>
    </submittedName>
</protein>
<dbReference type="Pfam" id="PF09849">
    <property type="entry name" value="DUF2076"/>
    <property type="match status" value="1"/>
</dbReference>
<dbReference type="InterPro" id="IPR018648">
    <property type="entry name" value="DUF2076"/>
</dbReference>
<feature type="compositionally biased region" description="Gly residues" evidence="2">
    <location>
        <begin position="283"/>
        <end position="296"/>
    </location>
</feature>
<feature type="compositionally biased region" description="Pro residues" evidence="2">
    <location>
        <begin position="104"/>
        <end position="120"/>
    </location>
</feature>
<organism evidence="3">
    <name type="scientific">Telmatobacter sp. DSM 110680</name>
    <dbReference type="NCBI Taxonomy" id="3036704"/>
    <lineage>
        <taxon>Bacteria</taxon>
        <taxon>Pseudomonadati</taxon>
        <taxon>Acidobacteriota</taxon>
        <taxon>Terriglobia</taxon>
        <taxon>Terriglobales</taxon>
        <taxon>Acidobacteriaceae</taxon>
        <taxon>Telmatobacter</taxon>
    </lineage>
</organism>
<keyword evidence="1" id="KW-0175">Coiled coil</keyword>
<dbReference type="RefSeq" id="WP_348261498.1">
    <property type="nucleotide sequence ID" value="NZ_CP121196.1"/>
</dbReference>
<reference evidence="3" key="1">
    <citation type="submission" date="2023-03" db="EMBL/GenBank/DDBJ databases">
        <title>Edaphobacter sp.</title>
        <authorList>
            <person name="Huber K.J."/>
            <person name="Papendorf J."/>
            <person name="Pilke C."/>
            <person name="Bunk B."/>
            <person name="Sproeer C."/>
            <person name="Pester M."/>
        </authorList>
    </citation>
    <scope>NUCLEOTIDE SEQUENCE</scope>
    <source>
        <strain evidence="3">DSM 110680</strain>
    </source>
</reference>
<evidence type="ECO:0000313" key="3">
    <source>
        <dbReference type="EMBL" id="XBH16271.1"/>
    </source>
</evidence>
<accession>A0AAU7DFW6</accession>
<dbReference type="AlphaFoldDB" id="A0AAU7DFW6"/>
<evidence type="ECO:0000256" key="2">
    <source>
        <dbReference type="SAM" id="MobiDB-lite"/>
    </source>
</evidence>